<dbReference type="Gene3D" id="3.40.50.300">
    <property type="entry name" value="P-loop containing nucleotide triphosphate hydrolases"/>
    <property type="match status" value="1"/>
</dbReference>
<dbReference type="Proteomes" id="UP000053675">
    <property type="component" value="Unassembled WGS sequence"/>
</dbReference>
<dbReference type="InterPro" id="IPR002789">
    <property type="entry name" value="HerA_central"/>
</dbReference>
<dbReference type="InterPro" id="IPR027417">
    <property type="entry name" value="P-loop_NTPase"/>
</dbReference>
<evidence type="ECO:0000259" key="1">
    <source>
        <dbReference type="Pfam" id="PF01935"/>
    </source>
</evidence>
<dbReference type="OrthoDB" id="9768060at2"/>
<dbReference type="RefSeq" id="WP_036482142.1">
    <property type="nucleotide sequence ID" value="NZ_JMQM01000001.1"/>
</dbReference>
<dbReference type="InterPro" id="IPR008571">
    <property type="entry name" value="HerA-like"/>
</dbReference>
<dbReference type="PANTHER" id="PTHR42957">
    <property type="entry name" value="HELICASE MJ1565-RELATED"/>
    <property type="match status" value="1"/>
</dbReference>
<keyword evidence="3" id="KW-1185">Reference proteome</keyword>
<evidence type="ECO:0000313" key="2">
    <source>
        <dbReference type="EMBL" id="KFB10855.1"/>
    </source>
</evidence>
<dbReference type="SUPFAM" id="SSF52540">
    <property type="entry name" value="P-loop containing nucleoside triphosphate hydrolases"/>
    <property type="match status" value="1"/>
</dbReference>
<name>A0A084UD19_9HYPH</name>
<reference evidence="2 3" key="1">
    <citation type="submission" date="2014-05" db="EMBL/GenBank/DDBJ databases">
        <title>Draft Genome Sequence of Nitratireductor basaltis Strain UMTGB225, A Marine Bacterium Isolated from Green Barrel Tunicate.</title>
        <authorList>
            <person name="Gan H.Y."/>
        </authorList>
    </citation>
    <scope>NUCLEOTIDE SEQUENCE [LARGE SCALE GENOMIC DNA]</scope>
    <source>
        <strain evidence="2 3">UMTGB225</strain>
    </source>
</reference>
<feature type="domain" description="Helicase HerA central" evidence="1">
    <location>
        <begin position="16"/>
        <end position="84"/>
    </location>
</feature>
<dbReference type="AlphaFoldDB" id="A0A084UD19"/>
<dbReference type="PATRIC" id="fig|472175.3.peg.1901"/>
<sequence length="473" mass="51194">MKADAQIVPDSTLATTADGQKIEVDFRQLIGQHSACIAQSGGGKSVLMRKALELALASALPVVVFDVASEFLDLSKASPNGMLIVGGEHGHPEVTYKTAIRQIESIANGRASVIFDISTLSNSEGSTVVREVLNGLMRLPGAHPMLVVLDEVHRFAPERGTSPSKDSVAWVAKEGRKKGYSLLMATQRLPDVAKAVVSQTRNKFFGRSTDSKDIDRAAKELGRSARELACLASLEAGEFVIQGAAFGGYHPKARILAPMTGRLDNTHVTEKLSVPPVPIDRVVDDILANGSNNKLPPAPDEPQPRACITAPDLYAEASTSDAAGYEDLVLQLLQASPGGLSSKLLALLCGATPRDRAHDTAILQLIERGIIAKDRTDRLRLADADASSSSGARNTVFLQHQLDRLIRQLPTVERRVIRAFQATGGGSLQLNELRDLTRMSRFRSATLQLHRRGWLVKRKDVYRFRPDLAKLLG</sequence>
<dbReference type="Pfam" id="PF01935">
    <property type="entry name" value="DUF87"/>
    <property type="match status" value="1"/>
</dbReference>
<comment type="caution">
    <text evidence="2">The sequence shown here is derived from an EMBL/GenBank/DDBJ whole genome shotgun (WGS) entry which is preliminary data.</text>
</comment>
<dbReference type="eggNOG" id="COG0433">
    <property type="taxonomic scope" value="Bacteria"/>
</dbReference>
<accession>A0A084UD19</accession>
<gene>
    <name evidence="2" type="ORF">EL18_01896</name>
</gene>
<proteinExistence type="predicted"/>
<evidence type="ECO:0000313" key="3">
    <source>
        <dbReference type="Proteomes" id="UP000053675"/>
    </source>
</evidence>
<dbReference type="EMBL" id="JMQM01000001">
    <property type="protein sequence ID" value="KFB10855.1"/>
    <property type="molecule type" value="Genomic_DNA"/>
</dbReference>
<dbReference type="PANTHER" id="PTHR42957:SF2">
    <property type="entry name" value="HELICASE HERA CENTRAL DOMAIN-CONTAINING PROTEIN"/>
    <property type="match status" value="1"/>
</dbReference>
<protein>
    <submittedName>
        <fullName evidence="2">Putative ATPase</fullName>
    </submittedName>
</protein>
<organism evidence="2 3">
    <name type="scientific">Nitratireductor basaltis</name>
    <dbReference type="NCBI Taxonomy" id="472175"/>
    <lineage>
        <taxon>Bacteria</taxon>
        <taxon>Pseudomonadati</taxon>
        <taxon>Pseudomonadota</taxon>
        <taxon>Alphaproteobacteria</taxon>
        <taxon>Hyphomicrobiales</taxon>
        <taxon>Phyllobacteriaceae</taxon>
        <taxon>Nitratireductor</taxon>
    </lineage>
</organism>